<organism evidence="2 3">
    <name type="scientific">Gillisia hiemivivida</name>
    <dbReference type="NCBI Taxonomy" id="291190"/>
    <lineage>
        <taxon>Bacteria</taxon>
        <taxon>Pseudomonadati</taxon>
        <taxon>Bacteroidota</taxon>
        <taxon>Flavobacteriia</taxon>
        <taxon>Flavobacteriales</taxon>
        <taxon>Flavobacteriaceae</taxon>
        <taxon>Gillisia</taxon>
    </lineage>
</organism>
<reference evidence="2 3" key="1">
    <citation type="submission" date="2019-08" db="EMBL/GenBank/DDBJ databases">
        <title>Genome sequence of Gillisia hiemivivida IC154 (type strain).</title>
        <authorList>
            <person name="Bowman J.P."/>
        </authorList>
    </citation>
    <scope>NUCLEOTIDE SEQUENCE [LARGE SCALE GENOMIC DNA]</scope>
    <source>
        <strain evidence="2 3">IC154</strain>
    </source>
</reference>
<evidence type="ECO:0000313" key="3">
    <source>
        <dbReference type="Proteomes" id="UP000321367"/>
    </source>
</evidence>
<dbReference type="AlphaFoldDB" id="A0A5C6ZYT6"/>
<dbReference type="OrthoDB" id="118896at2"/>
<feature type="domain" description="DUF4136" evidence="1">
    <location>
        <begin position="2"/>
        <end position="162"/>
    </location>
</feature>
<accession>A0A5C6ZYT6</accession>
<sequence>MSNYNTFAYLPNTNAEVEGDMYNEENINTGIVEAVKTNLTQNGFELERNNPDLLVLLSKATDREVATTTEPVYASYPYTTGVTTVSSYYNPYYYYGYGGYNNVIGCDTDTYSYKEGTLVINLIDRKTKNTVWKGVATDAIYKQISPGAIRQMVNDIFEKFPGK</sequence>
<proteinExistence type="predicted"/>
<dbReference type="Gene3D" id="3.30.160.670">
    <property type="match status" value="1"/>
</dbReference>
<comment type="caution">
    <text evidence="2">The sequence shown here is derived from an EMBL/GenBank/DDBJ whole genome shotgun (WGS) entry which is preliminary data.</text>
</comment>
<keyword evidence="3" id="KW-1185">Reference proteome</keyword>
<dbReference type="Proteomes" id="UP000321367">
    <property type="component" value="Unassembled WGS sequence"/>
</dbReference>
<gene>
    <name evidence="2" type="ORF">ES724_03660</name>
</gene>
<evidence type="ECO:0000259" key="1">
    <source>
        <dbReference type="Pfam" id="PF13590"/>
    </source>
</evidence>
<evidence type="ECO:0000313" key="2">
    <source>
        <dbReference type="EMBL" id="TXD95260.1"/>
    </source>
</evidence>
<dbReference type="InterPro" id="IPR025411">
    <property type="entry name" value="DUF4136"/>
</dbReference>
<dbReference type="EMBL" id="VORY01000002">
    <property type="protein sequence ID" value="TXD95260.1"/>
    <property type="molecule type" value="Genomic_DNA"/>
</dbReference>
<protein>
    <submittedName>
        <fullName evidence="2">DUF4136 domain-containing protein</fullName>
    </submittedName>
</protein>
<dbReference type="RefSeq" id="WP_146929700.1">
    <property type="nucleotide sequence ID" value="NZ_CBCSHZ010000001.1"/>
</dbReference>
<name>A0A5C6ZYT6_9FLAO</name>
<dbReference type="Pfam" id="PF13590">
    <property type="entry name" value="DUF4136"/>
    <property type="match status" value="1"/>
</dbReference>